<organism evidence="2">
    <name type="scientific">marine sediment metagenome</name>
    <dbReference type="NCBI Taxonomy" id="412755"/>
    <lineage>
        <taxon>unclassified sequences</taxon>
        <taxon>metagenomes</taxon>
        <taxon>ecological metagenomes</taxon>
    </lineage>
</organism>
<dbReference type="AlphaFoldDB" id="A0A0F9MAY3"/>
<protein>
    <submittedName>
        <fullName evidence="2">Uncharacterized protein</fullName>
    </submittedName>
</protein>
<feature type="region of interest" description="Disordered" evidence="1">
    <location>
        <begin position="920"/>
        <end position="957"/>
    </location>
</feature>
<evidence type="ECO:0000313" key="2">
    <source>
        <dbReference type="EMBL" id="KKM66292.1"/>
    </source>
</evidence>
<feature type="compositionally biased region" description="Gly residues" evidence="1">
    <location>
        <begin position="921"/>
        <end position="938"/>
    </location>
</feature>
<proteinExistence type="predicted"/>
<name>A0A0F9MAY3_9ZZZZ</name>
<reference evidence="2" key="1">
    <citation type="journal article" date="2015" name="Nature">
        <title>Complex archaea that bridge the gap between prokaryotes and eukaryotes.</title>
        <authorList>
            <person name="Spang A."/>
            <person name="Saw J.H."/>
            <person name="Jorgensen S.L."/>
            <person name="Zaremba-Niedzwiedzka K."/>
            <person name="Martijn J."/>
            <person name="Lind A.E."/>
            <person name="van Eijk R."/>
            <person name="Schleper C."/>
            <person name="Guy L."/>
            <person name="Ettema T.J."/>
        </authorList>
    </citation>
    <scope>NUCLEOTIDE SEQUENCE</scope>
</reference>
<evidence type="ECO:0000256" key="1">
    <source>
        <dbReference type="SAM" id="MobiDB-lite"/>
    </source>
</evidence>
<accession>A0A0F9MAY3</accession>
<gene>
    <name evidence="2" type="ORF">LCGC14_1482660</name>
</gene>
<sequence length="957" mass="110200">MEIQELAIFWDEMNRIAARTTLRKRMFTTLLGNMTGLYAEPVNQAEVEATKLRVLRRKEKEQQEPGQESRDWTKQWNLEHPKYELMATWGFNQFPWAETAAGREAEIWDALVEDAEDEYWQFNENWTAEKTKQVEEFYRANPGDHVGLRELNRKLKQEKEDAQKFYNDRIMTSIQAKMEEYVEAYPNDKQGRQMLEEGFITDMYVAVELSPTQREKLRKFKEQQPNNHIGYNDLYKTFYAEAKKLKPPNQKKRWPGLNEGFELDIRWNPQSYTEEEITGKLAGDIYGTISENYPGWEEGMNRDEWLTGVEVWRQTIEEQALATTEAQSQIRILMQNQGMDEAAATELVGSWYTEQSYQEHWIQFANPWSALDEMFNTRVTSTLDRYYWDEVQPIKDSDPELYRAMQAEFDTLSPSFEATELVKYILEDYPGRWTQAELENLFEGIYMPSYRDTKLLRVRGEKAVDAFIREYYNRLDAEDRMTVRNSLESEFSNDFLMGDERQSIELKGEWLSAISSMLGEPIDWTTLPGTLELSKESGSIREAIDYGLPNVDSRYMQEYVMATEINRAYFEAKLQGDNPELIRLLDQDPLRLKWFGKGFPQGYFYNELNTKMPPGFMFYEFKDAHPLIAHLVRTEVGKDTGTPKEFDNGTKLIQDWIEENQEEMDAYGMDPVEWPQVRLEMQEYYSIPKEKVNTRKAYRESHPLMTRYLWNENQQYEEPPTTDQLTYLEGLARRVEVDLPDEYVTWSKGEVSDAIEKFKEQIDADTGEAASITSGQLSYITNLAERTGTEVPDDLANMTVGQAGEMITNLKAEFDVTGGASSKNQLSYISNMAEDLGIELPEDYETWNANEASDAISQLKKLRDEVGTGGTGPMSQKQGEFIASMLNRLELDVPEDLASWSSSRASDAITSLKGQLDAMSGGEGYGGGGGGGETGRVGGPSSLGPNFRFGNAPLRVV</sequence>
<comment type="caution">
    <text evidence="2">The sequence shown here is derived from an EMBL/GenBank/DDBJ whole genome shotgun (WGS) entry which is preliminary data.</text>
</comment>
<dbReference type="EMBL" id="LAZR01010562">
    <property type="protein sequence ID" value="KKM66292.1"/>
    <property type="molecule type" value="Genomic_DNA"/>
</dbReference>